<keyword evidence="2" id="KW-1185">Reference proteome</keyword>
<dbReference type="PANTHER" id="PTHR38767">
    <property type="entry name" value="DNA POLYMERASE III SUBUNIT CHI"/>
    <property type="match status" value="1"/>
</dbReference>
<dbReference type="InterPro" id="IPR007459">
    <property type="entry name" value="DNA_pol3_chi"/>
</dbReference>
<dbReference type="InterPro" id="IPR036768">
    <property type="entry name" value="PolIII_chi_sf"/>
</dbReference>
<dbReference type="KEGG" id="snan:I6N98_11175"/>
<dbReference type="GO" id="GO:0003677">
    <property type="term" value="F:DNA binding"/>
    <property type="evidence" value="ECO:0007669"/>
    <property type="project" value="InterPro"/>
</dbReference>
<dbReference type="EMBL" id="CP066167">
    <property type="protein sequence ID" value="QQD16943.1"/>
    <property type="molecule type" value="Genomic_DNA"/>
</dbReference>
<dbReference type="GO" id="GO:0003887">
    <property type="term" value="F:DNA-directed DNA polymerase activity"/>
    <property type="evidence" value="ECO:0007669"/>
    <property type="project" value="InterPro"/>
</dbReference>
<gene>
    <name evidence="1" type="ORF">I6N98_11175</name>
</gene>
<dbReference type="Gene3D" id="3.40.50.10110">
    <property type="entry name" value="DNA polymerase III subunit chi"/>
    <property type="match status" value="1"/>
</dbReference>
<dbReference type="AlphaFoldDB" id="A0A7T4UPD9"/>
<dbReference type="GO" id="GO:0006260">
    <property type="term" value="P:DNA replication"/>
    <property type="evidence" value="ECO:0007669"/>
    <property type="project" value="InterPro"/>
</dbReference>
<reference evidence="1 2" key="1">
    <citation type="submission" date="2020-12" db="EMBL/GenBank/DDBJ databases">
        <authorList>
            <person name="Shan Y."/>
        </authorList>
    </citation>
    <scope>NUCLEOTIDE SEQUENCE [LARGE SCALE GENOMIC DNA]</scope>
    <source>
        <strain evidence="2">csc3.9</strain>
    </source>
</reference>
<dbReference type="PANTHER" id="PTHR38767:SF1">
    <property type="entry name" value="DNA POLYMERASE III SUBUNIT CHI"/>
    <property type="match status" value="1"/>
</dbReference>
<name>A0A7T4UPD9_9GAMM</name>
<evidence type="ECO:0000313" key="2">
    <source>
        <dbReference type="Proteomes" id="UP000596063"/>
    </source>
</evidence>
<dbReference type="GO" id="GO:0032298">
    <property type="term" value="P:positive regulation of DNA-templated DNA replication initiation"/>
    <property type="evidence" value="ECO:0007669"/>
    <property type="project" value="TreeGrafter"/>
</dbReference>
<dbReference type="SUPFAM" id="SSF102400">
    <property type="entry name" value="DNA polymerase III chi subunit"/>
    <property type="match status" value="1"/>
</dbReference>
<dbReference type="Pfam" id="PF04364">
    <property type="entry name" value="DNA_pol3_chi"/>
    <property type="match status" value="1"/>
</dbReference>
<dbReference type="Proteomes" id="UP000596063">
    <property type="component" value="Chromosome"/>
</dbReference>
<dbReference type="RefSeq" id="WP_198568445.1">
    <property type="nucleotide sequence ID" value="NZ_CP066167.1"/>
</dbReference>
<accession>A0A7T4UPD9</accession>
<organism evidence="1 2">
    <name type="scientific">Spongiibacter nanhainus</name>
    <dbReference type="NCBI Taxonomy" id="2794344"/>
    <lineage>
        <taxon>Bacteria</taxon>
        <taxon>Pseudomonadati</taxon>
        <taxon>Pseudomonadota</taxon>
        <taxon>Gammaproteobacteria</taxon>
        <taxon>Cellvibrionales</taxon>
        <taxon>Spongiibacteraceae</taxon>
        <taxon>Spongiibacter</taxon>
    </lineage>
</organism>
<evidence type="ECO:0000313" key="1">
    <source>
        <dbReference type="EMBL" id="QQD16943.1"/>
    </source>
</evidence>
<sequence length="140" mass="15801">MTRVDFYILQQGGRQAALNYACRLAEKAFLKGHRCYICVDEPDMTTVDELLWQFRADSFVPHALAGQDDAHIAIGTEHHTGEHCDVMINLTTAVPSTFSRFKRLAEIVSQDEPWLSASRGRYSHYRQAGYPLHNHPIAAG</sequence>
<proteinExistence type="predicted"/>
<protein>
    <submittedName>
        <fullName evidence="1">DNA polymerase III subunit chi</fullName>
    </submittedName>
</protein>